<evidence type="ECO:0000313" key="1">
    <source>
        <dbReference type="EMBL" id="UPW40810.1"/>
    </source>
</evidence>
<proteinExistence type="predicted"/>
<dbReference type="EMBL" id="OM869501">
    <property type="protein sequence ID" value="UPW40810.1"/>
    <property type="molecule type" value="Genomic_DNA"/>
</dbReference>
<sequence>MVLMIGLLIMLLFVRLIMANAYNNWFTRIVDPAGAEQVFNAEEAAKNRDFQHAEGEITRQFNSSEAEKARQFNSAEALKNRDFQEQMSNTSYQRAFADMRAAGLNPYLAYNQGGATAMSGSAASGSAASSSAASGSQASAGSHSILTDLMDGVVSIVNAVKGFPHRTRAIGFNKK</sequence>
<protein>
    <submittedName>
        <fullName evidence="1">DNA pilot protein</fullName>
    </submittedName>
</protein>
<reference evidence="1" key="1">
    <citation type="submission" date="2022-02" db="EMBL/GenBank/DDBJ databases">
        <title>Towards deciphering the DNA virus diversity associated with rodent species in the families Cricetidae and Heteromyidae.</title>
        <authorList>
            <person name="Lund M."/>
            <person name="Larsen B.B."/>
            <person name="Gryseels S."/>
            <person name="Kraberger S."/>
            <person name="Rowsey D.M."/>
            <person name="Steger L."/>
            <person name="Yule K.M."/>
            <person name="Upham N.S."/>
            <person name="Worobey M."/>
            <person name="Van Doorslaer K."/>
            <person name="Varsani A."/>
        </authorList>
    </citation>
    <scope>NUCLEOTIDE SEQUENCE</scope>
    <source>
        <strain evidence="1">UA08Rod_6727</strain>
    </source>
</reference>
<name>A0A976N137_9VIRU</name>
<accession>A0A976N137</accession>
<organism evidence="1">
    <name type="scientific">Sigmofec virus UA08Rod_6727</name>
    <dbReference type="NCBI Taxonomy" id="2929238"/>
    <lineage>
        <taxon>Viruses</taxon>
        <taxon>Monodnaviria</taxon>
        <taxon>Sangervirae</taxon>
        <taxon>Phixviricota</taxon>
        <taxon>Malgrandaviricetes</taxon>
        <taxon>Petitvirales</taxon>
        <taxon>Microviridae</taxon>
    </lineage>
</organism>